<evidence type="ECO:0000259" key="7">
    <source>
        <dbReference type="PROSITE" id="PS51360"/>
    </source>
</evidence>
<dbReference type="GO" id="GO:0003677">
    <property type="term" value="F:DNA binding"/>
    <property type="evidence" value="ECO:0007669"/>
    <property type="project" value="InterPro"/>
</dbReference>
<dbReference type="PANTHER" id="PTHR13115:SF8">
    <property type="entry name" value="RNA POLYMERASE-ASSOCIATED PROTEIN RTF1 HOMOLOG"/>
    <property type="match status" value="1"/>
</dbReference>
<dbReference type="KEGG" id="bpg:Bathy04g04880"/>
<evidence type="ECO:0000256" key="4">
    <source>
        <dbReference type="ARBA" id="ARBA00023242"/>
    </source>
</evidence>
<dbReference type="SMART" id="SM00719">
    <property type="entry name" value="Plus3"/>
    <property type="match status" value="1"/>
</dbReference>
<dbReference type="AlphaFoldDB" id="K8EUA8"/>
<feature type="region of interest" description="Disordered" evidence="6">
    <location>
        <begin position="549"/>
        <end position="569"/>
    </location>
</feature>
<evidence type="ECO:0000256" key="5">
    <source>
        <dbReference type="SAM" id="Coils"/>
    </source>
</evidence>
<dbReference type="GO" id="GO:0016593">
    <property type="term" value="C:Cdc73/Paf1 complex"/>
    <property type="evidence" value="ECO:0007669"/>
    <property type="project" value="TreeGrafter"/>
</dbReference>
<feature type="compositionally biased region" description="Acidic residues" evidence="6">
    <location>
        <begin position="151"/>
        <end position="164"/>
    </location>
</feature>
<dbReference type="InterPro" id="IPR036128">
    <property type="entry name" value="Plus3-like_sf"/>
</dbReference>
<keyword evidence="5" id="KW-0175">Coiled coil</keyword>
<dbReference type="EMBL" id="FO082275">
    <property type="protein sequence ID" value="CCO16040.1"/>
    <property type="molecule type" value="Genomic_DNA"/>
</dbReference>
<feature type="region of interest" description="Disordered" evidence="6">
    <location>
        <begin position="80"/>
        <end position="216"/>
    </location>
</feature>
<feature type="coiled-coil region" evidence="5">
    <location>
        <begin position="430"/>
        <end position="469"/>
    </location>
</feature>
<dbReference type="eggNOG" id="KOG2402">
    <property type="taxonomic scope" value="Eukaryota"/>
</dbReference>
<feature type="compositionally biased region" description="Low complexity" evidence="6">
    <location>
        <begin position="137"/>
        <end position="150"/>
    </location>
</feature>
<feature type="compositionally biased region" description="Basic and acidic residues" evidence="6">
    <location>
        <begin position="90"/>
        <end position="135"/>
    </location>
</feature>
<feature type="compositionally biased region" description="Basic residues" evidence="6">
    <location>
        <begin position="80"/>
        <end position="89"/>
    </location>
</feature>
<evidence type="ECO:0000256" key="3">
    <source>
        <dbReference type="ARBA" id="ARBA00023163"/>
    </source>
</evidence>
<evidence type="ECO:0000256" key="6">
    <source>
        <dbReference type="SAM" id="MobiDB-lite"/>
    </source>
</evidence>
<dbReference type="Proteomes" id="UP000198341">
    <property type="component" value="Chromosome 4"/>
</dbReference>
<evidence type="ECO:0000256" key="1">
    <source>
        <dbReference type="ARBA" id="ARBA00004123"/>
    </source>
</evidence>
<keyword evidence="3" id="KW-0804">Transcription</keyword>
<reference evidence="8 9" key="1">
    <citation type="submission" date="2011-10" db="EMBL/GenBank/DDBJ databases">
        <authorList>
            <person name="Genoscope - CEA"/>
        </authorList>
    </citation>
    <scope>NUCLEOTIDE SEQUENCE [LARGE SCALE GENOMIC DNA]</scope>
    <source>
        <strain evidence="8 9">RCC 1105</strain>
    </source>
</reference>
<feature type="region of interest" description="Disordered" evidence="6">
    <location>
        <begin position="1"/>
        <end position="60"/>
    </location>
</feature>
<keyword evidence="4" id="KW-0539">Nucleus</keyword>
<dbReference type="Pfam" id="PF03126">
    <property type="entry name" value="Plus-3"/>
    <property type="match status" value="1"/>
</dbReference>
<dbReference type="SUPFAM" id="SSF159042">
    <property type="entry name" value="Plus3-like"/>
    <property type="match status" value="1"/>
</dbReference>
<feature type="region of interest" description="Disordered" evidence="6">
    <location>
        <begin position="631"/>
        <end position="664"/>
    </location>
</feature>
<feature type="domain" description="Plus3" evidence="7">
    <location>
        <begin position="224"/>
        <end position="400"/>
    </location>
</feature>
<evidence type="ECO:0000256" key="2">
    <source>
        <dbReference type="ARBA" id="ARBA00023015"/>
    </source>
</evidence>
<dbReference type="OrthoDB" id="166375at2759"/>
<sequence>MSDDDTNKEMPPQSTRFLDSDDDDDDDEKRRMGGNGREENDDEAFLAKYDSDGYGDEADRQELMQMNELDREEELAKRSAKLKILKDRKRILEKAKEREEKERNKGRERLRQGEDEKSKKALEEIGKKVKKKIDEAGSSSDDLSSSSGLSYDDEDRLDSEDEEEMLARKKRRRTSMTTTKGRRSKQKKPSSTRGRRKRGGDYSDDESSSSGGFGYDDDMDVFEEATAKDVRAITLPRSKLEKWISEPFYESAVEGAFVRVNIGLDKNKESRYRLCQIAGIADGSYQGTTQTYSLKAYEYNDGTNAKKSTKKWLILRWGSHEKTFRISETSNRVDDAFARANDESNATVGVGSLILDHDDERFKNSEFGKWYEHVKKTAKKYLPSVDDCDIISKKLTGADEYRYTAEDVQKMLELNKQKRGGVSTNFIFEKEQMKMQLAKAREEGDVEQQEKLEEAIKELNEKIENKINKRGGNQKVMADINKKNEFSNAIKLSQAAVKHIKKVKEGKDISEDDPFSRRPTRVTTYWSMKTDGENNAKSAAEKAAKMAEMNAETAAAGNERKEEEDEEDAFANYKTMKEKLRESLHHISKSHQLAQNKLLNMNSNGMKPSLTHAKRATERDPVLVRQRFAAGRMNASSNGGSKALAGNSLSVKEYLARQEAKGEA</sequence>
<dbReference type="GO" id="GO:1990269">
    <property type="term" value="F:RNA polymerase II C-terminal domain phosphoserine binding"/>
    <property type="evidence" value="ECO:0007669"/>
    <property type="project" value="TreeGrafter"/>
</dbReference>
<evidence type="ECO:0000313" key="8">
    <source>
        <dbReference type="EMBL" id="CCO16040.1"/>
    </source>
</evidence>
<dbReference type="PANTHER" id="PTHR13115">
    <property type="entry name" value="RNA POLYMERASE-ASSOCIATED PROTEIN RTF1 HOMOLOG"/>
    <property type="match status" value="1"/>
</dbReference>
<gene>
    <name evidence="8" type="ORF">Bathy04g04880</name>
</gene>
<proteinExistence type="predicted"/>
<dbReference type="STRING" id="41875.K8EUA8"/>
<dbReference type="InterPro" id="IPR004343">
    <property type="entry name" value="Plus-3_dom"/>
</dbReference>
<feature type="compositionally biased region" description="Basic residues" evidence="6">
    <location>
        <begin position="168"/>
        <end position="198"/>
    </location>
</feature>
<feature type="compositionally biased region" description="Basic and acidic residues" evidence="6">
    <location>
        <begin position="654"/>
        <end position="664"/>
    </location>
</feature>
<evidence type="ECO:0000313" key="9">
    <source>
        <dbReference type="Proteomes" id="UP000198341"/>
    </source>
</evidence>
<dbReference type="PROSITE" id="PS51360">
    <property type="entry name" value="PLUS3"/>
    <property type="match status" value="1"/>
</dbReference>
<dbReference type="Gene3D" id="3.90.70.200">
    <property type="entry name" value="Plus-3 domain"/>
    <property type="match status" value="1"/>
</dbReference>
<comment type="subcellular location">
    <subcellularLocation>
        <location evidence="1">Nucleus</location>
    </subcellularLocation>
</comment>
<organism evidence="8 9">
    <name type="scientific">Bathycoccus prasinos</name>
    <dbReference type="NCBI Taxonomy" id="41875"/>
    <lineage>
        <taxon>Eukaryota</taxon>
        <taxon>Viridiplantae</taxon>
        <taxon>Chlorophyta</taxon>
        <taxon>Mamiellophyceae</taxon>
        <taxon>Mamiellales</taxon>
        <taxon>Bathycoccaceae</taxon>
        <taxon>Bathycoccus</taxon>
    </lineage>
</organism>
<keyword evidence="2" id="KW-0805">Transcription regulation</keyword>
<dbReference type="RefSeq" id="XP_007513515.1">
    <property type="nucleotide sequence ID" value="XM_007513453.1"/>
</dbReference>
<accession>K8EUA8</accession>
<keyword evidence="9" id="KW-1185">Reference proteome</keyword>
<name>K8EUA8_9CHLO</name>
<protein>
    <recommendedName>
        <fullName evidence="7">Plus3 domain-containing protein</fullName>
    </recommendedName>
</protein>
<dbReference type="GeneID" id="19016514"/>